<dbReference type="Pfam" id="PF10387">
    <property type="entry name" value="DUF2442"/>
    <property type="match status" value="1"/>
</dbReference>
<accession>A0A2W4WN87</accession>
<dbReference type="EMBL" id="QBMP01000379">
    <property type="protein sequence ID" value="PZO44647.1"/>
    <property type="molecule type" value="Genomic_DNA"/>
</dbReference>
<reference evidence="3" key="1">
    <citation type="submission" date="2018-04" db="EMBL/GenBank/DDBJ databases">
        <authorList>
            <person name="Cornet L."/>
        </authorList>
    </citation>
    <scope>NUCLEOTIDE SEQUENCE [LARGE SCALE GENOMIC DNA]</scope>
</reference>
<feature type="region of interest" description="Disordered" evidence="1">
    <location>
        <begin position="84"/>
        <end position="112"/>
    </location>
</feature>
<evidence type="ECO:0000313" key="3">
    <source>
        <dbReference type="Proteomes" id="UP000249794"/>
    </source>
</evidence>
<dbReference type="InterPro" id="IPR018841">
    <property type="entry name" value="DUF2442"/>
</dbReference>
<evidence type="ECO:0000256" key="1">
    <source>
        <dbReference type="SAM" id="MobiDB-lite"/>
    </source>
</evidence>
<feature type="compositionally biased region" description="Basic residues" evidence="1">
    <location>
        <begin position="96"/>
        <end position="112"/>
    </location>
</feature>
<gene>
    <name evidence="2" type="ORF">DCF15_22000</name>
</gene>
<dbReference type="AlphaFoldDB" id="A0A2W4WN87"/>
<sequence>MASNASYDPECREIIVEFSNGAKFIFPSEQGQGLQGATDEQLSKIDIFPSGTGLRWPELDVDLSIPHLMEGIFGTKLWMKEMTARGGHSTSDAKKAASRKNGKKGGRPKKKE</sequence>
<evidence type="ECO:0000313" key="2">
    <source>
        <dbReference type="EMBL" id="PZO44647.1"/>
    </source>
</evidence>
<comment type="caution">
    <text evidence="2">The sequence shown here is derived from an EMBL/GenBank/DDBJ whole genome shotgun (WGS) entry which is preliminary data.</text>
</comment>
<protein>
    <submittedName>
        <fullName evidence="2">DUF2442 domain-containing protein</fullName>
    </submittedName>
</protein>
<reference evidence="2 3" key="2">
    <citation type="submission" date="2018-06" db="EMBL/GenBank/DDBJ databases">
        <title>Metagenomic assembly of (sub)arctic Cyanobacteria and their associated microbiome from non-axenic cultures.</title>
        <authorList>
            <person name="Baurain D."/>
        </authorList>
    </citation>
    <scope>NUCLEOTIDE SEQUENCE [LARGE SCALE GENOMIC DNA]</scope>
    <source>
        <strain evidence="2">ULC027bin1</strain>
    </source>
</reference>
<proteinExistence type="predicted"/>
<dbReference type="Gene3D" id="3.30.2020.40">
    <property type="entry name" value="Uncharacterised protein PF10387, DUF2442"/>
    <property type="match status" value="1"/>
</dbReference>
<organism evidence="2 3">
    <name type="scientific">Phormidesmis priestleyi</name>
    <dbReference type="NCBI Taxonomy" id="268141"/>
    <lineage>
        <taxon>Bacteria</taxon>
        <taxon>Bacillati</taxon>
        <taxon>Cyanobacteriota</taxon>
        <taxon>Cyanophyceae</taxon>
        <taxon>Leptolyngbyales</taxon>
        <taxon>Leptolyngbyaceae</taxon>
        <taxon>Phormidesmis</taxon>
    </lineage>
</organism>
<name>A0A2W4WN87_9CYAN</name>
<dbReference type="Proteomes" id="UP000249794">
    <property type="component" value="Unassembled WGS sequence"/>
</dbReference>